<evidence type="ECO:0000313" key="1">
    <source>
        <dbReference type="EMBL" id="MBB4743458.1"/>
    </source>
</evidence>
<name>A0A7W7H3S1_9ACTN</name>
<protein>
    <recommendedName>
        <fullName evidence="3">Knr4/Smi1-like domain-containing protein</fullName>
    </recommendedName>
</protein>
<evidence type="ECO:0000313" key="2">
    <source>
        <dbReference type="Proteomes" id="UP000546162"/>
    </source>
</evidence>
<dbReference type="RefSeq" id="WP_185043731.1">
    <property type="nucleotide sequence ID" value="NZ_BAABFG010000005.1"/>
</dbReference>
<dbReference type="Proteomes" id="UP000546162">
    <property type="component" value="Unassembled WGS sequence"/>
</dbReference>
<proteinExistence type="predicted"/>
<dbReference type="SUPFAM" id="SSF48371">
    <property type="entry name" value="ARM repeat"/>
    <property type="match status" value="1"/>
</dbReference>
<evidence type="ECO:0008006" key="3">
    <source>
        <dbReference type="Google" id="ProtNLM"/>
    </source>
</evidence>
<sequence>MDDQLARIGRKLETARDSPVAATAFGAGNHGFRLGPRLPESVVVEFEERHEVELPVAYRRFLVELGNGGAGPGYGLTPLEKACGGCRPGHLTRPSPYLPGRDYECDWVIRYEDPWGPESVFLPGTLNVAGHGCSLVTHMTITGPARGRMFNLDSGGLPTRSNAPAMVADADFLAWYERWLDETLAGSEVGQSGVRVAAMPTPLEEAGLLEVLAGDPSAERRSHAMRSLLRRPVTGTKVWAAIEVALDSERDLSVRAELAGALVRHNRLPEPRRQEVVELIRRTGVAGLETLELLGALTAEDLLPELTQPDVERRRLATRLLGWRVTGEVPDAVVTSLLGDEDRLVRAHAVFAANGEDQFAPHLWAMMATETDPWVRILLHQFADDEQWRRRDASTGQQADDGPPF</sequence>
<dbReference type="InterPro" id="IPR011989">
    <property type="entry name" value="ARM-like"/>
</dbReference>
<accession>A0A7W7H3S1</accession>
<dbReference type="InterPro" id="IPR037883">
    <property type="entry name" value="Knr4/Smi1-like_sf"/>
</dbReference>
<dbReference type="EMBL" id="JACHNB010000001">
    <property type="protein sequence ID" value="MBB4743458.1"/>
    <property type="molecule type" value="Genomic_DNA"/>
</dbReference>
<dbReference type="AlphaFoldDB" id="A0A7W7H3S1"/>
<gene>
    <name evidence="1" type="ORF">BJY16_006917</name>
</gene>
<dbReference type="SUPFAM" id="SSF160631">
    <property type="entry name" value="SMI1/KNR4-like"/>
    <property type="match status" value="1"/>
</dbReference>
<keyword evidence="2" id="KW-1185">Reference proteome</keyword>
<dbReference type="Gene3D" id="1.25.10.10">
    <property type="entry name" value="Leucine-rich Repeat Variant"/>
    <property type="match status" value="1"/>
</dbReference>
<dbReference type="InterPro" id="IPR016024">
    <property type="entry name" value="ARM-type_fold"/>
</dbReference>
<comment type="caution">
    <text evidence="1">The sequence shown here is derived from an EMBL/GenBank/DDBJ whole genome shotgun (WGS) entry which is preliminary data.</text>
</comment>
<organism evidence="1 2">
    <name type="scientific">Actinoplanes octamycinicus</name>
    <dbReference type="NCBI Taxonomy" id="135948"/>
    <lineage>
        <taxon>Bacteria</taxon>
        <taxon>Bacillati</taxon>
        <taxon>Actinomycetota</taxon>
        <taxon>Actinomycetes</taxon>
        <taxon>Micromonosporales</taxon>
        <taxon>Micromonosporaceae</taxon>
        <taxon>Actinoplanes</taxon>
    </lineage>
</organism>
<reference evidence="1 2" key="1">
    <citation type="submission" date="2020-08" db="EMBL/GenBank/DDBJ databases">
        <title>Sequencing the genomes of 1000 actinobacteria strains.</title>
        <authorList>
            <person name="Klenk H.-P."/>
        </authorList>
    </citation>
    <scope>NUCLEOTIDE SEQUENCE [LARGE SCALE GENOMIC DNA]</scope>
    <source>
        <strain evidence="1 2">DSM 45809</strain>
    </source>
</reference>